<reference evidence="1" key="1">
    <citation type="submission" date="2020-04" db="EMBL/GenBank/DDBJ databases">
        <authorList>
            <person name="Alioto T."/>
            <person name="Alioto T."/>
            <person name="Gomez Garrido J."/>
        </authorList>
    </citation>
    <scope>NUCLEOTIDE SEQUENCE</scope>
    <source>
        <strain evidence="1">A484AB</strain>
    </source>
</reference>
<protein>
    <submittedName>
        <fullName evidence="1">Uncharacterized protein</fullName>
    </submittedName>
</protein>
<dbReference type="EMBL" id="CACRXK020025922">
    <property type="protein sequence ID" value="CAB4039824.1"/>
    <property type="molecule type" value="Genomic_DNA"/>
</dbReference>
<accession>A0A6S7KAC1</accession>
<proteinExistence type="predicted"/>
<sequence length="141" mass="15748">MAKVIEWEETAVEEAGDNLKDTCEKLSFNKQHHERMIPLASLLELSPDNTDDILKQYKPNALTEDDVIILKTLVEGGGYYKLKLLKDAADATVKIKVKKTNGSSISFRNGTGCLVKCPQQLMKDGTFSNFAVMTNFHVVKQ</sequence>
<evidence type="ECO:0000313" key="2">
    <source>
        <dbReference type="Proteomes" id="UP001152795"/>
    </source>
</evidence>
<dbReference type="Proteomes" id="UP001152795">
    <property type="component" value="Unassembled WGS sequence"/>
</dbReference>
<evidence type="ECO:0000313" key="1">
    <source>
        <dbReference type="EMBL" id="CAB4039824.1"/>
    </source>
</evidence>
<feature type="non-terminal residue" evidence="1">
    <location>
        <position position="141"/>
    </location>
</feature>
<keyword evidence="2" id="KW-1185">Reference proteome</keyword>
<gene>
    <name evidence="1" type="ORF">PACLA_8A000825</name>
</gene>
<dbReference type="AlphaFoldDB" id="A0A6S7KAC1"/>
<organism evidence="1 2">
    <name type="scientific">Paramuricea clavata</name>
    <name type="common">Red gorgonian</name>
    <name type="synonym">Violescent sea-whip</name>
    <dbReference type="NCBI Taxonomy" id="317549"/>
    <lineage>
        <taxon>Eukaryota</taxon>
        <taxon>Metazoa</taxon>
        <taxon>Cnidaria</taxon>
        <taxon>Anthozoa</taxon>
        <taxon>Octocorallia</taxon>
        <taxon>Malacalcyonacea</taxon>
        <taxon>Plexauridae</taxon>
        <taxon>Paramuricea</taxon>
    </lineage>
</organism>
<comment type="caution">
    <text evidence="1">The sequence shown here is derived from an EMBL/GenBank/DDBJ whole genome shotgun (WGS) entry which is preliminary data.</text>
</comment>
<name>A0A6S7KAC1_PARCT</name>